<dbReference type="InterPro" id="IPR043502">
    <property type="entry name" value="DNA/RNA_pol_sf"/>
</dbReference>
<protein>
    <submittedName>
        <fullName evidence="7">Uncharacterized protein LOC110771169</fullName>
    </submittedName>
</protein>
<dbReference type="SUPFAM" id="SSF56672">
    <property type="entry name" value="DNA/RNA polymerases"/>
    <property type="match status" value="1"/>
</dbReference>
<evidence type="ECO:0000313" key="6">
    <source>
        <dbReference type="Proteomes" id="UP000515124"/>
    </source>
</evidence>
<dbReference type="CDD" id="cd00303">
    <property type="entry name" value="retropepsin_like"/>
    <property type="match status" value="1"/>
</dbReference>
<dbReference type="InterPro" id="IPR001878">
    <property type="entry name" value="Znf_CCHC"/>
</dbReference>
<feature type="domain" description="CCHC-type" evidence="4">
    <location>
        <begin position="224"/>
        <end position="239"/>
    </location>
</feature>
<dbReference type="InterPro" id="IPR043128">
    <property type="entry name" value="Rev_trsase/Diguanyl_cyclase"/>
</dbReference>
<sequence length="721" mass="82833">MAPRGEGRGGRQNVEDARYARLEERIQQFEERFDMIAEQIAALNIENRSQSHHEEEEERYESEETKNPFGNHRQRRHVPPRDHGRWESGFKLEIPEFKGCLQPEEFLDWVAVVEEVLDFKDVPQDKRNLRQGSRSVDEYTTEFFQLIARIDLGESEDQLVSRYTGEKQINRRPGMQGSGGNSQNTSSPILSRSVNSQAPTEKPPVNPPPTRTSISGASGVATCCFKCGEPGHRMADCKKRDRYGKGLFIDSEDTPPDEQYSIEQDPKFDSHYDDFEEEHVHGDNGPLLVVQRVCLTPRVADGDSWLRNNIFQSTCTIGGKVCRLVIDSGSCENVVADEAVQKLGLATEKHPHPYKLSWLKKENDVSVSRRCLVSFSIGTKYQDQVWCDVITMDTCHILLGRPWQYDRGAIHDGKKNTYSFLIDKTILVLFPNKEIVSKPSTTVETNTLLTRRQFSLIAEFQDIFPSELPHGLPPLREIQHQIDIVPGSTLPNRPHYRMSPKEHEELRRQVEELLYKGHIRESLSPCAVPALLTPKKDNTWRMCVNSRAINKITVRYRFPIPRLDDLLDQLSGATIFSKLDLKSGNHQIRIRPGDEWKTAFKTRDGLYEWLVMRFGLPNAPSTFMRVMNEIFRPFIGKFLVVYFDDILIYSANHNLHVQHLREVLTVLRREKFFAATNKCVFMTDRVIFLGYVVSKDGISVDESKVEVILNWPIPRNIHDSA</sequence>
<keyword evidence="1" id="KW-0862">Zinc</keyword>
<dbReference type="PANTHER" id="PTHR35046:SF18">
    <property type="entry name" value="RNA-DIRECTED DNA POLYMERASE"/>
    <property type="match status" value="1"/>
</dbReference>
<dbReference type="RefSeq" id="XP_021831119.1">
    <property type="nucleotide sequence ID" value="XM_021975427.1"/>
</dbReference>
<feature type="compositionally biased region" description="Pro residues" evidence="3">
    <location>
        <begin position="201"/>
        <end position="210"/>
    </location>
</feature>
<name>A0A6P5TWF5_PRUAV</name>
<dbReference type="PROSITE" id="PS50878">
    <property type="entry name" value="RT_POL"/>
    <property type="match status" value="1"/>
</dbReference>
<dbReference type="SMART" id="SM00343">
    <property type="entry name" value="ZnF_C2HC"/>
    <property type="match status" value="1"/>
</dbReference>
<feature type="region of interest" description="Disordered" evidence="3">
    <location>
        <begin position="164"/>
        <end position="214"/>
    </location>
</feature>
<accession>A0A6P5TWF5</accession>
<gene>
    <name evidence="7" type="primary">LOC110771169</name>
</gene>
<dbReference type="InterPro" id="IPR036875">
    <property type="entry name" value="Znf_CCHC_sf"/>
</dbReference>
<dbReference type="KEGG" id="pavi:110771169"/>
<feature type="coiled-coil region" evidence="2">
    <location>
        <begin position="12"/>
        <end position="46"/>
    </location>
</feature>
<keyword evidence="6" id="KW-1185">Reference proteome</keyword>
<evidence type="ECO:0000259" key="4">
    <source>
        <dbReference type="PROSITE" id="PS50158"/>
    </source>
</evidence>
<dbReference type="Pfam" id="PF00078">
    <property type="entry name" value="RVT_1"/>
    <property type="match status" value="1"/>
</dbReference>
<dbReference type="GO" id="GO:0003676">
    <property type="term" value="F:nucleic acid binding"/>
    <property type="evidence" value="ECO:0007669"/>
    <property type="project" value="InterPro"/>
</dbReference>
<feature type="compositionally biased region" description="Polar residues" evidence="3">
    <location>
        <begin position="188"/>
        <end position="198"/>
    </location>
</feature>
<dbReference type="AlphaFoldDB" id="A0A6P5TWF5"/>
<reference evidence="7" key="1">
    <citation type="submission" date="2025-08" db="UniProtKB">
        <authorList>
            <consortium name="RefSeq"/>
        </authorList>
    </citation>
    <scope>IDENTIFICATION</scope>
</reference>
<dbReference type="GO" id="GO:0008270">
    <property type="term" value="F:zinc ion binding"/>
    <property type="evidence" value="ECO:0007669"/>
    <property type="project" value="UniProtKB-KW"/>
</dbReference>
<dbReference type="Pfam" id="PF00098">
    <property type="entry name" value="zf-CCHC"/>
    <property type="match status" value="1"/>
</dbReference>
<dbReference type="InterPro" id="IPR000477">
    <property type="entry name" value="RT_dom"/>
</dbReference>
<dbReference type="Pfam" id="PF13650">
    <property type="entry name" value="Asp_protease_2"/>
    <property type="match status" value="1"/>
</dbReference>
<dbReference type="PROSITE" id="PS50158">
    <property type="entry name" value="ZF_CCHC"/>
    <property type="match status" value="1"/>
</dbReference>
<evidence type="ECO:0000259" key="5">
    <source>
        <dbReference type="PROSITE" id="PS50878"/>
    </source>
</evidence>
<dbReference type="CDD" id="cd01647">
    <property type="entry name" value="RT_LTR"/>
    <property type="match status" value="1"/>
</dbReference>
<dbReference type="Gene3D" id="3.10.10.10">
    <property type="entry name" value="HIV Type 1 Reverse Transcriptase, subunit A, domain 1"/>
    <property type="match status" value="1"/>
</dbReference>
<dbReference type="PANTHER" id="PTHR35046">
    <property type="entry name" value="ZINC KNUCKLE (CCHC-TYPE) FAMILY PROTEIN"/>
    <property type="match status" value="1"/>
</dbReference>
<evidence type="ECO:0000256" key="2">
    <source>
        <dbReference type="SAM" id="Coils"/>
    </source>
</evidence>
<feature type="region of interest" description="Disordered" evidence="3">
    <location>
        <begin position="46"/>
        <end position="85"/>
    </location>
</feature>
<feature type="domain" description="Reverse transcriptase" evidence="5">
    <location>
        <begin position="514"/>
        <end position="693"/>
    </location>
</feature>
<evidence type="ECO:0000313" key="7">
    <source>
        <dbReference type="RefSeq" id="XP_021831119.1"/>
    </source>
</evidence>
<proteinExistence type="predicted"/>
<keyword evidence="1" id="KW-0479">Metal-binding</keyword>
<evidence type="ECO:0000256" key="3">
    <source>
        <dbReference type="SAM" id="MobiDB-lite"/>
    </source>
</evidence>
<dbReference type="SUPFAM" id="SSF57756">
    <property type="entry name" value="Retrovirus zinc finger-like domains"/>
    <property type="match status" value="1"/>
</dbReference>
<keyword evidence="1" id="KW-0863">Zinc-finger</keyword>
<organism evidence="6 7">
    <name type="scientific">Prunus avium</name>
    <name type="common">Cherry</name>
    <name type="synonym">Cerasus avium</name>
    <dbReference type="NCBI Taxonomy" id="42229"/>
    <lineage>
        <taxon>Eukaryota</taxon>
        <taxon>Viridiplantae</taxon>
        <taxon>Streptophyta</taxon>
        <taxon>Embryophyta</taxon>
        <taxon>Tracheophyta</taxon>
        <taxon>Spermatophyta</taxon>
        <taxon>Magnoliopsida</taxon>
        <taxon>eudicotyledons</taxon>
        <taxon>Gunneridae</taxon>
        <taxon>Pentapetalae</taxon>
        <taxon>rosids</taxon>
        <taxon>fabids</taxon>
        <taxon>Rosales</taxon>
        <taxon>Rosaceae</taxon>
        <taxon>Amygdaloideae</taxon>
        <taxon>Amygdaleae</taxon>
        <taxon>Prunus</taxon>
    </lineage>
</organism>
<dbReference type="InterPro" id="IPR021109">
    <property type="entry name" value="Peptidase_aspartic_dom_sf"/>
</dbReference>
<dbReference type="Gene3D" id="3.30.70.270">
    <property type="match status" value="1"/>
</dbReference>
<dbReference type="SUPFAM" id="SSF50630">
    <property type="entry name" value="Acid proteases"/>
    <property type="match status" value="1"/>
</dbReference>
<evidence type="ECO:0000256" key="1">
    <source>
        <dbReference type="PROSITE-ProRule" id="PRU00047"/>
    </source>
</evidence>
<keyword evidence="2" id="KW-0175">Coiled coil</keyword>
<dbReference type="Proteomes" id="UP000515124">
    <property type="component" value="Unplaced"/>
</dbReference>
<dbReference type="Gene3D" id="2.40.70.10">
    <property type="entry name" value="Acid Proteases"/>
    <property type="match status" value="1"/>
</dbReference>
<dbReference type="GeneID" id="110771169"/>